<dbReference type="Proteomes" id="UP000593567">
    <property type="component" value="Unassembled WGS sequence"/>
</dbReference>
<dbReference type="OrthoDB" id="10064127at2759"/>
<comment type="caution">
    <text evidence="1">The sequence shown here is derived from an EMBL/GenBank/DDBJ whole genome shotgun (WGS) entry which is preliminary data.</text>
</comment>
<keyword evidence="2" id="KW-1185">Reference proteome</keyword>
<protein>
    <submittedName>
        <fullName evidence="1">Uncharacterized protein</fullName>
    </submittedName>
</protein>
<sequence length="195" mass="22459">MAAGSGSSVPVFGGKIETCVEKLESYLKFHGTIEGKKKHVLIMGLSEAQYEKPKEKDYNDFVTLLESHFGMAINKMVERAKFHGVRKTDSKNVTDYVVRLRTQTRTCEFGTMLDENLLEQFRIGVNSKTVRDRVAAMVTEQQHDLKKVIKVFRWRFMRKLPSFLMINQRQLEPSHMLNQKSSQIRSVFAVANLDI</sequence>
<proteinExistence type="predicted"/>
<organism evidence="1 2">
    <name type="scientific">Bugula neritina</name>
    <name type="common">Brown bryozoan</name>
    <name type="synonym">Sertularia neritina</name>
    <dbReference type="NCBI Taxonomy" id="10212"/>
    <lineage>
        <taxon>Eukaryota</taxon>
        <taxon>Metazoa</taxon>
        <taxon>Spiralia</taxon>
        <taxon>Lophotrochozoa</taxon>
        <taxon>Bryozoa</taxon>
        <taxon>Gymnolaemata</taxon>
        <taxon>Cheilostomatida</taxon>
        <taxon>Flustrina</taxon>
        <taxon>Buguloidea</taxon>
        <taxon>Bugulidae</taxon>
        <taxon>Bugula</taxon>
    </lineage>
</organism>
<gene>
    <name evidence="1" type="ORF">EB796_010478</name>
</gene>
<dbReference type="PANTHER" id="PTHR33198">
    <property type="entry name" value="ANK_REP_REGION DOMAIN-CONTAINING PROTEIN-RELATED"/>
    <property type="match status" value="1"/>
</dbReference>
<dbReference type="EMBL" id="VXIV02001632">
    <property type="protein sequence ID" value="KAF6031242.1"/>
    <property type="molecule type" value="Genomic_DNA"/>
</dbReference>
<reference evidence="1" key="1">
    <citation type="submission" date="2020-06" db="EMBL/GenBank/DDBJ databases">
        <title>Draft genome of Bugula neritina, a colonial animal packing powerful symbionts and potential medicines.</title>
        <authorList>
            <person name="Rayko M."/>
        </authorList>
    </citation>
    <scope>NUCLEOTIDE SEQUENCE [LARGE SCALE GENOMIC DNA]</scope>
    <source>
        <strain evidence="1">Kwan_BN1</strain>
    </source>
</reference>
<evidence type="ECO:0000313" key="2">
    <source>
        <dbReference type="Proteomes" id="UP000593567"/>
    </source>
</evidence>
<dbReference type="PANTHER" id="PTHR33198:SF19">
    <property type="entry name" value="CCHC-TYPE DOMAIN-CONTAINING PROTEIN"/>
    <property type="match status" value="1"/>
</dbReference>
<accession>A0A7J7JY10</accession>
<name>A0A7J7JY10_BUGNE</name>
<evidence type="ECO:0000313" key="1">
    <source>
        <dbReference type="EMBL" id="KAF6031242.1"/>
    </source>
</evidence>
<dbReference type="AlphaFoldDB" id="A0A7J7JY10"/>